<comment type="caution">
    <text evidence="2">The sequence shown here is derived from an EMBL/GenBank/DDBJ whole genome shotgun (WGS) entry which is preliminary data.</text>
</comment>
<sequence>MPLRIERRLRYQTIPLNTEEFDQEQDAKLQIPPQPPPPSDGDPMLYVRHADARAGVHLVNGFLQQIEPVAPMRRRSSGRHKRTRRGRIGRALGGGQKISRRD</sequence>
<evidence type="ECO:0000313" key="3">
    <source>
        <dbReference type="Proteomes" id="UP000325081"/>
    </source>
</evidence>
<name>A0A5A7R2I4_STRAF</name>
<reference evidence="3" key="1">
    <citation type="journal article" date="2019" name="Curr. Biol.">
        <title>Genome Sequence of Striga asiatica Provides Insight into the Evolution of Plant Parasitism.</title>
        <authorList>
            <person name="Yoshida S."/>
            <person name="Kim S."/>
            <person name="Wafula E.K."/>
            <person name="Tanskanen J."/>
            <person name="Kim Y.M."/>
            <person name="Honaas L."/>
            <person name="Yang Z."/>
            <person name="Spallek T."/>
            <person name="Conn C.E."/>
            <person name="Ichihashi Y."/>
            <person name="Cheong K."/>
            <person name="Cui S."/>
            <person name="Der J.P."/>
            <person name="Gundlach H."/>
            <person name="Jiao Y."/>
            <person name="Hori C."/>
            <person name="Ishida J.K."/>
            <person name="Kasahara H."/>
            <person name="Kiba T."/>
            <person name="Kim M.S."/>
            <person name="Koo N."/>
            <person name="Laohavisit A."/>
            <person name="Lee Y.H."/>
            <person name="Lumba S."/>
            <person name="McCourt P."/>
            <person name="Mortimer J.C."/>
            <person name="Mutuku J.M."/>
            <person name="Nomura T."/>
            <person name="Sasaki-Sekimoto Y."/>
            <person name="Seto Y."/>
            <person name="Wang Y."/>
            <person name="Wakatake T."/>
            <person name="Sakakibara H."/>
            <person name="Demura T."/>
            <person name="Yamaguchi S."/>
            <person name="Yoneyama K."/>
            <person name="Manabe R.I."/>
            <person name="Nelson D.C."/>
            <person name="Schulman A.H."/>
            <person name="Timko M.P."/>
            <person name="dePamphilis C.W."/>
            <person name="Choi D."/>
            <person name="Shirasu K."/>
        </authorList>
    </citation>
    <scope>NUCLEOTIDE SEQUENCE [LARGE SCALE GENOMIC DNA]</scope>
    <source>
        <strain evidence="3">cv. UVA1</strain>
    </source>
</reference>
<keyword evidence="3" id="KW-1185">Reference proteome</keyword>
<organism evidence="2 3">
    <name type="scientific">Striga asiatica</name>
    <name type="common">Asiatic witchweed</name>
    <name type="synonym">Buchnera asiatica</name>
    <dbReference type="NCBI Taxonomy" id="4170"/>
    <lineage>
        <taxon>Eukaryota</taxon>
        <taxon>Viridiplantae</taxon>
        <taxon>Streptophyta</taxon>
        <taxon>Embryophyta</taxon>
        <taxon>Tracheophyta</taxon>
        <taxon>Spermatophyta</taxon>
        <taxon>Magnoliopsida</taxon>
        <taxon>eudicotyledons</taxon>
        <taxon>Gunneridae</taxon>
        <taxon>Pentapetalae</taxon>
        <taxon>asterids</taxon>
        <taxon>lamiids</taxon>
        <taxon>Lamiales</taxon>
        <taxon>Orobanchaceae</taxon>
        <taxon>Buchnereae</taxon>
        <taxon>Striga</taxon>
    </lineage>
</organism>
<accession>A0A5A7R2I4</accession>
<feature type="compositionally biased region" description="Basic residues" evidence="1">
    <location>
        <begin position="72"/>
        <end position="88"/>
    </location>
</feature>
<keyword evidence="2" id="KW-0687">Ribonucleoprotein</keyword>
<evidence type="ECO:0000256" key="1">
    <source>
        <dbReference type="SAM" id="MobiDB-lite"/>
    </source>
</evidence>
<dbReference type="AlphaFoldDB" id="A0A5A7R2I4"/>
<evidence type="ECO:0000313" key="2">
    <source>
        <dbReference type="EMBL" id="GER50521.1"/>
    </source>
</evidence>
<feature type="region of interest" description="Disordered" evidence="1">
    <location>
        <begin position="16"/>
        <end position="44"/>
    </location>
</feature>
<gene>
    <name evidence="2" type="ORF">STAS_27835</name>
</gene>
<protein>
    <submittedName>
        <fullName evidence="2">50S ribosomal protein L2</fullName>
    </submittedName>
</protein>
<feature type="region of interest" description="Disordered" evidence="1">
    <location>
        <begin position="69"/>
        <end position="102"/>
    </location>
</feature>
<keyword evidence="2" id="KW-0689">Ribosomal protein</keyword>
<dbReference type="EMBL" id="BKCP01009292">
    <property type="protein sequence ID" value="GER50521.1"/>
    <property type="molecule type" value="Genomic_DNA"/>
</dbReference>
<dbReference type="GO" id="GO:0005840">
    <property type="term" value="C:ribosome"/>
    <property type="evidence" value="ECO:0007669"/>
    <property type="project" value="UniProtKB-KW"/>
</dbReference>
<proteinExistence type="predicted"/>
<dbReference type="Proteomes" id="UP000325081">
    <property type="component" value="Unassembled WGS sequence"/>
</dbReference>